<evidence type="ECO:0000313" key="2">
    <source>
        <dbReference type="EMBL" id="SHI72560.1"/>
    </source>
</evidence>
<dbReference type="EMBL" id="FQYQ01000004">
    <property type="protein sequence ID" value="SHI72560.1"/>
    <property type="molecule type" value="Genomic_DNA"/>
</dbReference>
<dbReference type="InterPro" id="IPR006120">
    <property type="entry name" value="Resolvase_HTH_dom"/>
</dbReference>
<feature type="domain" description="Resolvase HTH" evidence="1">
    <location>
        <begin position="4"/>
        <end position="39"/>
    </location>
</feature>
<gene>
    <name evidence="2" type="ORF">SAMN02745725_00981</name>
</gene>
<protein>
    <recommendedName>
        <fullName evidence="1">Resolvase HTH domain-containing protein</fullName>
    </recommendedName>
</protein>
<dbReference type="GO" id="GO:0003677">
    <property type="term" value="F:DNA binding"/>
    <property type="evidence" value="ECO:0007669"/>
    <property type="project" value="InterPro"/>
</dbReference>
<organism evidence="2 3">
    <name type="scientific">Pseudobutyrivibrio xylanivorans DSM 14809</name>
    <dbReference type="NCBI Taxonomy" id="1123012"/>
    <lineage>
        <taxon>Bacteria</taxon>
        <taxon>Bacillati</taxon>
        <taxon>Bacillota</taxon>
        <taxon>Clostridia</taxon>
        <taxon>Lachnospirales</taxon>
        <taxon>Lachnospiraceae</taxon>
        <taxon>Pseudobutyrivibrio</taxon>
    </lineage>
</organism>
<evidence type="ECO:0000259" key="1">
    <source>
        <dbReference type="Pfam" id="PF02796"/>
    </source>
</evidence>
<dbReference type="Gene3D" id="1.10.10.60">
    <property type="entry name" value="Homeodomain-like"/>
    <property type="match status" value="1"/>
</dbReference>
<dbReference type="AlphaFoldDB" id="A0A1M6DHB3"/>
<reference evidence="2 3" key="1">
    <citation type="submission" date="2016-11" db="EMBL/GenBank/DDBJ databases">
        <authorList>
            <person name="Jaros S."/>
            <person name="Januszkiewicz K."/>
            <person name="Wedrychowicz H."/>
        </authorList>
    </citation>
    <scope>NUCLEOTIDE SEQUENCE [LARGE SCALE GENOMIC DNA]</scope>
    <source>
        <strain evidence="2 3">DSM 14809</strain>
    </source>
</reference>
<accession>A0A1M6DHB3</accession>
<keyword evidence="3" id="KW-1185">Reference proteome</keyword>
<sequence>MKDLEDWAAVQKVYKQTKSKRATAQLLGISRNTVKRLLAMDKPPS</sequence>
<name>A0A1M6DHB3_PSEXY</name>
<proteinExistence type="predicted"/>
<dbReference type="Pfam" id="PF02796">
    <property type="entry name" value="HTH_7"/>
    <property type="match status" value="1"/>
</dbReference>
<evidence type="ECO:0000313" key="3">
    <source>
        <dbReference type="Proteomes" id="UP000184185"/>
    </source>
</evidence>
<dbReference type="Proteomes" id="UP000184185">
    <property type="component" value="Unassembled WGS sequence"/>
</dbReference>
<dbReference type="GO" id="GO:0000150">
    <property type="term" value="F:DNA strand exchange activity"/>
    <property type="evidence" value="ECO:0007669"/>
    <property type="project" value="InterPro"/>
</dbReference>
<feature type="non-terminal residue" evidence="2">
    <location>
        <position position="45"/>
    </location>
</feature>